<evidence type="ECO:0000256" key="2">
    <source>
        <dbReference type="SAM" id="Phobius"/>
    </source>
</evidence>
<proteinExistence type="predicted"/>
<keyword evidence="2" id="KW-1133">Transmembrane helix</keyword>
<evidence type="ECO:0000313" key="4">
    <source>
        <dbReference type="EMBL" id="EYB97175.1"/>
    </source>
</evidence>
<keyword evidence="2" id="KW-0812">Transmembrane</keyword>
<sequence>MSRVIKFVAICCCIALVMVVYAQLVSPCCRITPDPRYFGYSFLVIPNQANFSYYVDFLIDVIVSVYGGISYIAVSVLRFKNVGLTIPSTRFPVYAYVLKMGTHGDRERKREVRCLIQFVLMFAIYTLVWITFFLYPAIGLKAPEAYVITPIMLVFNCGINAIIYLLMNNEVRRAARLLMGKEKFINPQTSSQRSVPSNHVNQRTSLACPSPASHWPPHSTE</sequence>
<dbReference type="SUPFAM" id="SSF81321">
    <property type="entry name" value="Family A G protein-coupled receptor-like"/>
    <property type="match status" value="1"/>
</dbReference>
<dbReference type="Proteomes" id="UP000024635">
    <property type="component" value="Unassembled WGS sequence"/>
</dbReference>
<dbReference type="Gene3D" id="1.20.1070.10">
    <property type="entry name" value="Rhodopsin 7-helix transmembrane proteins"/>
    <property type="match status" value="1"/>
</dbReference>
<dbReference type="PANTHER" id="PTHR22718:SF11">
    <property type="entry name" value="7TM GPCR SERPENTINE RECEPTOR CLASS X (SRX) DOMAIN-CONTAINING PROTEIN"/>
    <property type="match status" value="1"/>
</dbReference>
<evidence type="ECO:0008006" key="6">
    <source>
        <dbReference type="Google" id="ProtNLM"/>
    </source>
</evidence>
<feature type="transmembrane region" description="Helical" evidence="2">
    <location>
        <begin position="147"/>
        <end position="167"/>
    </location>
</feature>
<accession>A0A016T374</accession>
<name>A0A016T374_9BILA</name>
<reference evidence="5" key="1">
    <citation type="journal article" date="2015" name="Nat. Genet.">
        <title>The genome and transcriptome of the zoonotic hookworm Ancylostoma ceylanicum identify infection-specific gene families.</title>
        <authorList>
            <person name="Schwarz E.M."/>
            <person name="Hu Y."/>
            <person name="Antoshechkin I."/>
            <person name="Miller M.M."/>
            <person name="Sternberg P.W."/>
            <person name="Aroian R.V."/>
        </authorList>
    </citation>
    <scope>NUCLEOTIDE SEQUENCE</scope>
    <source>
        <strain evidence="5">HY135</strain>
    </source>
</reference>
<evidence type="ECO:0000256" key="1">
    <source>
        <dbReference type="SAM" id="MobiDB-lite"/>
    </source>
</evidence>
<protein>
    <recommendedName>
        <fullName evidence="6">G-protein coupled receptors family 1 profile domain-containing protein</fullName>
    </recommendedName>
</protein>
<dbReference type="OrthoDB" id="5852115at2759"/>
<feature type="compositionally biased region" description="Polar residues" evidence="1">
    <location>
        <begin position="188"/>
        <end position="207"/>
    </location>
</feature>
<evidence type="ECO:0000313" key="5">
    <source>
        <dbReference type="Proteomes" id="UP000024635"/>
    </source>
</evidence>
<dbReference type="AlphaFoldDB" id="A0A016T374"/>
<gene>
    <name evidence="4" type="primary">Acey_s0143.g2432</name>
    <name evidence="4" type="ORF">Y032_0143g2432</name>
</gene>
<dbReference type="PANTHER" id="PTHR22718">
    <property type="entry name" value="SERPENTINE RECEPTOR, CLASS X"/>
    <property type="match status" value="1"/>
</dbReference>
<feature type="transmembrane region" description="Helical" evidence="2">
    <location>
        <begin position="115"/>
        <end position="135"/>
    </location>
</feature>
<evidence type="ECO:0000256" key="3">
    <source>
        <dbReference type="SAM" id="SignalP"/>
    </source>
</evidence>
<dbReference type="EMBL" id="JARK01001479">
    <property type="protein sequence ID" value="EYB97175.1"/>
    <property type="molecule type" value="Genomic_DNA"/>
</dbReference>
<keyword evidence="5" id="KW-1185">Reference proteome</keyword>
<keyword evidence="3" id="KW-0732">Signal</keyword>
<feature type="region of interest" description="Disordered" evidence="1">
    <location>
        <begin position="188"/>
        <end position="221"/>
    </location>
</feature>
<keyword evidence="2" id="KW-0472">Membrane</keyword>
<feature type="chain" id="PRO_5001487551" description="G-protein coupled receptors family 1 profile domain-containing protein" evidence="3">
    <location>
        <begin position="23"/>
        <end position="221"/>
    </location>
</feature>
<feature type="signal peptide" evidence="3">
    <location>
        <begin position="1"/>
        <end position="22"/>
    </location>
</feature>
<organism evidence="4 5">
    <name type="scientific">Ancylostoma ceylanicum</name>
    <dbReference type="NCBI Taxonomy" id="53326"/>
    <lineage>
        <taxon>Eukaryota</taxon>
        <taxon>Metazoa</taxon>
        <taxon>Ecdysozoa</taxon>
        <taxon>Nematoda</taxon>
        <taxon>Chromadorea</taxon>
        <taxon>Rhabditida</taxon>
        <taxon>Rhabditina</taxon>
        <taxon>Rhabditomorpha</taxon>
        <taxon>Strongyloidea</taxon>
        <taxon>Ancylostomatidae</taxon>
        <taxon>Ancylostomatinae</taxon>
        <taxon>Ancylostoma</taxon>
    </lineage>
</organism>
<comment type="caution">
    <text evidence="4">The sequence shown here is derived from an EMBL/GenBank/DDBJ whole genome shotgun (WGS) entry which is preliminary data.</text>
</comment>
<feature type="transmembrane region" description="Helical" evidence="2">
    <location>
        <begin position="51"/>
        <end position="74"/>
    </location>
</feature>